<comment type="caution">
    <text evidence="11">The sequence shown here is derived from an EMBL/GenBank/DDBJ whole genome shotgun (WGS) entry which is preliminary data.</text>
</comment>
<evidence type="ECO:0000256" key="3">
    <source>
        <dbReference type="ARBA" id="ARBA00022898"/>
    </source>
</evidence>
<keyword evidence="5" id="KW-0456">Lyase</keyword>
<feature type="domain" description="Orn/DAP/Arg decarboxylase 2 N-terminal" evidence="10">
    <location>
        <begin position="44"/>
        <end position="278"/>
    </location>
</feature>
<dbReference type="Pfam" id="PF02784">
    <property type="entry name" value="Orn_Arg_deC_N"/>
    <property type="match status" value="1"/>
</dbReference>
<dbReference type="PRINTS" id="PR01182">
    <property type="entry name" value="ORNDCRBXLASE"/>
</dbReference>
<dbReference type="GO" id="GO:0033387">
    <property type="term" value="P:putrescine biosynthetic process from arginine, via ornithine"/>
    <property type="evidence" value="ECO:0007669"/>
    <property type="project" value="TreeGrafter"/>
</dbReference>
<feature type="non-terminal residue" evidence="11">
    <location>
        <position position="1"/>
    </location>
</feature>
<evidence type="ECO:0000259" key="10">
    <source>
        <dbReference type="Pfam" id="PF02784"/>
    </source>
</evidence>
<protein>
    <submittedName>
        <fullName evidence="11">AZIN2 inhibitor</fullName>
    </submittedName>
</protein>
<evidence type="ECO:0000256" key="8">
    <source>
        <dbReference type="SAM" id="MobiDB-lite"/>
    </source>
</evidence>
<evidence type="ECO:0000256" key="4">
    <source>
        <dbReference type="ARBA" id="ARBA00023115"/>
    </source>
</evidence>
<evidence type="ECO:0000256" key="6">
    <source>
        <dbReference type="ARBA" id="ARBA00037173"/>
    </source>
</evidence>
<dbReference type="CDD" id="cd00622">
    <property type="entry name" value="PLPDE_III_ODC"/>
    <property type="match status" value="1"/>
</dbReference>
<dbReference type="AlphaFoldDB" id="A0A7L2HY34"/>
<dbReference type="PROSITE" id="PS00879">
    <property type="entry name" value="ODR_DC_2_2"/>
    <property type="match status" value="1"/>
</dbReference>
<accession>A0A7L2HY34</accession>
<organism evidence="11 12">
    <name type="scientific">Sagittarius serpentarius</name>
    <name type="common">Secretary bird</name>
    <dbReference type="NCBI Taxonomy" id="56258"/>
    <lineage>
        <taxon>Eukaryota</taxon>
        <taxon>Metazoa</taxon>
        <taxon>Chordata</taxon>
        <taxon>Craniata</taxon>
        <taxon>Vertebrata</taxon>
        <taxon>Euteleostomi</taxon>
        <taxon>Archelosauria</taxon>
        <taxon>Archosauria</taxon>
        <taxon>Dinosauria</taxon>
        <taxon>Saurischia</taxon>
        <taxon>Theropoda</taxon>
        <taxon>Coelurosauria</taxon>
        <taxon>Aves</taxon>
        <taxon>Neognathae</taxon>
        <taxon>Neoaves</taxon>
        <taxon>Telluraves</taxon>
        <taxon>Accipitrimorphae</taxon>
        <taxon>Accipitriformes</taxon>
        <taxon>Sagittariidae</taxon>
        <taxon>Sagittarius</taxon>
    </lineage>
</organism>
<dbReference type="PANTHER" id="PTHR11482:SF4">
    <property type="entry name" value="ANTIZYME INHIBITOR 2"/>
    <property type="match status" value="1"/>
</dbReference>
<evidence type="ECO:0000256" key="2">
    <source>
        <dbReference type="ARBA" id="ARBA00008872"/>
    </source>
</evidence>
<keyword evidence="4" id="KW-0620">Polyamine biosynthesis</keyword>
<feature type="region of interest" description="Disordered" evidence="8">
    <location>
        <begin position="293"/>
        <end position="326"/>
    </location>
</feature>
<dbReference type="GO" id="GO:0005737">
    <property type="term" value="C:cytoplasm"/>
    <property type="evidence" value="ECO:0007669"/>
    <property type="project" value="TreeGrafter"/>
</dbReference>
<gene>
    <name evidence="11" type="primary">Azin2</name>
    <name evidence="11" type="ORF">SAGSER_R08974</name>
</gene>
<feature type="compositionally biased region" description="Pro residues" evidence="8">
    <location>
        <begin position="312"/>
        <end position="325"/>
    </location>
</feature>
<dbReference type="Proteomes" id="UP000539599">
    <property type="component" value="Unassembled WGS sequence"/>
</dbReference>
<evidence type="ECO:0000259" key="9">
    <source>
        <dbReference type="Pfam" id="PF00278"/>
    </source>
</evidence>
<name>A0A7L2HY34_SAGSE</name>
<comment type="cofactor">
    <cofactor evidence="1">
        <name>pyridoxal 5'-phosphate</name>
        <dbReference type="ChEBI" id="CHEBI:597326"/>
    </cofactor>
</comment>
<dbReference type="InterPro" id="IPR022657">
    <property type="entry name" value="De-COase2_CS"/>
</dbReference>
<proteinExistence type="inferred from homology"/>
<sequence length="466" mass="50260">MNGYLNESNFMMVEEGFTTRDLLENLLVELGQASDQQAFFVADLGDIVKKHLHFLKALPRAKPYFPVKCNSSEGVIRLLAELGAGFACTNKAEIARVQSIGVPADKIFYSSPCKQVAHIKYAASRGVQLMTFDNEVELSKVARSHPHARMLLGIAADSSPSAHPSMMFGTTLKSCRHLLETAKEQAVEVVGVSFHLGSRGLEPQAFAQSVAAAQLAFEMGTELGYQMHLLDIGGGFPGTEDTRARFEEIAAVINSALDLYFPDGCGVEIVATPGRYYVTSAFTFAASVAAREEVPAEQPGSDGRWDGGTGPPVCPSPPEPSPCSPPEEESLWRWGILIPCGCSISPLQKPCPDHPSHSSSLRGPPGHAEDHIADGLELPELQVGDWLIFEDMGAYTIATSSLLGGCPQPQITYAMSRMAWKAVQLFQGKSPQTEDDRENICAPLSCGWEMAETLCVTPVFTPASII</sequence>
<evidence type="ECO:0000256" key="5">
    <source>
        <dbReference type="ARBA" id="ARBA00023239"/>
    </source>
</evidence>
<dbReference type="InterPro" id="IPR009006">
    <property type="entry name" value="Ala_racemase/Decarboxylase_C"/>
</dbReference>
<dbReference type="InterPro" id="IPR029066">
    <property type="entry name" value="PLP-binding_barrel"/>
</dbReference>
<dbReference type="GO" id="GO:0016831">
    <property type="term" value="F:carboxy-lyase activity"/>
    <property type="evidence" value="ECO:0007669"/>
    <property type="project" value="UniProtKB-ARBA"/>
</dbReference>
<keyword evidence="12" id="KW-1185">Reference proteome</keyword>
<feature type="domain" description="Orn/DAP/Arg decarboxylase 2 C-terminal" evidence="9">
    <location>
        <begin position="355"/>
        <end position="393"/>
    </location>
</feature>
<dbReference type="PROSITE" id="PS00878">
    <property type="entry name" value="ODR_DC_2_1"/>
    <property type="match status" value="1"/>
</dbReference>
<dbReference type="PRINTS" id="PR01179">
    <property type="entry name" value="ODADCRBXLASE"/>
</dbReference>
<dbReference type="SUPFAM" id="SSF50621">
    <property type="entry name" value="Alanine racemase C-terminal domain-like"/>
    <property type="match status" value="1"/>
</dbReference>
<dbReference type="InterPro" id="IPR022653">
    <property type="entry name" value="De-COase2_pyr-phos_BS"/>
</dbReference>
<dbReference type="Pfam" id="PF00278">
    <property type="entry name" value="Orn_DAP_Arg_deC"/>
    <property type="match status" value="1"/>
</dbReference>
<feature type="non-terminal residue" evidence="11">
    <location>
        <position position="466"/>
    </location>
</feature>
<evidence type="ECO:0000313" key="12">
    <source>
        <dbReference type="Proteomes" id="UP000539599"/>
    </source>
</evidence>
<keyword evidence="3" id="KW-0663">Pyridoxal phosphate</keyword>
<dbReference type="InterPro" id="IPR022644">
    <property type="entry name" value="De-COase2_N"/>
</dbReference>
<dbReference type="Gene3D" id="3.20.20.10">
    <property type="entry name" value="Alanine racemase"/>
    <property type="match status" value="1"/>
</dbReference>
<dbReference type="InterPro" id="IPR000183">
    <property type="entry name" value="Orn/DAP/Arg_de-COase"/>
</dbReference>
<comment type="function">
    <text evidence="6">Catalyzes the first and rate-limiting step of polyamine biosynthesis that converts ornithine into putrescine, which is the precursor for the polyamines, spermidine and spermine. Polyamines are essential for cell proliferation and are implicated in cellular processes, ranging from DNA replication to apoptosis.</text>
</comment>
<dbReference type="FunFam" id="3.20.20.10:FF:000006">
    <property type="entry name" value="Ornithine decarboxylase 1"/>
    <property type="match status" value="1"/>
</dbReference>
<comment type="similarity">
    <text evidence="2 7">Belongs to the Orn/Lys/Arg decarboxylase class-II family.</text>
</comment>
<dbReference type="SUPFAM" id="SSF51419">
    <property type="entry name" value="PLP-binding barrel"/>
    <property type="match status" value="1"/>
</dbReference>
<dbReference type="EMBL" id="VWYJ01029110">
    <property type="protein sequence ID" value="NXR03617.1"/>
    <property type="molecule type" value="Genomic_DNA"/>
</dbReference>
<dbReference type="PANTHER" id="PTHR11482">
    <property type="entry name" value="ARGININE/DIAMINOPIMELATE/ORNITHINE DECARBOXYLASE"/>
    <property type="match status" value="1"/>
</dbReference>
<reference evidence="11 12" key="1">
    <citation type="submission" date="2019-09" db="EMBL/GenBank/DDBJ databases">
        <title>Bird 10,000 Genomes (B10K) Project - Family phase.</title>
        <authorList>
            <person name="Zhang G."/>
        </authorList>
    </citation>
    <scope>NUCLEOTIDE SEQUENCE [LARGE SCALE GENOMIC DNA]</scope>
    <source>
        <strain evidence="11">B10K-DU-011-38</strain>
        <tissue evidence="11">Muscle</tissue>
    </source>
</reference>
<dbReference type="Gene3D" id="2.40.37.10">
    <property type="entry name" value="Lyase, Ornithine Decarboxylase, Chain A, domain 1"/>
    <property type="match status" value="1"/>
</dbReference>
<evidence type="ECO:0000256" key="7">
    <source>
        <dbReference type="RuleBase" id="RU003737"/>
    </source>
</evidence>
<evidence type="ECO:0000313" key="11">
    <source>
        <dbReference type="EMBL" id="NXR03617.1"/>
    </source>
</evidence>
<dbReference type="InterPro" id="IPR022643">
    <property type="entry name" value="De-COase2_C"/>
</dbReference>
<dbReference type="InterPro" id="IPR002433">
    <property type="entry name" value="Orn_de-COase"/>
</dbReference>
<evidence type="ECO:0000256" key="1">
    <source>
        <dbReference type="ARBA" id="ARBA00001933"/>
    </source>
</evidence>
<feature type="region of interest" description="Disordered" evidence="8">
    <location>
        <begin position="351"/>
        <end position="371"/>
    </location>
</feature>